<feature type="chain" id="PRO_5029805984" description="C-type lectin domain-containing protein" evidence="2">
    <location>
        <begin position="20"/>
        <end position="162"/>
    </location>
</feature>
<dbReference type="PANTHER" id="PTHR22801">
    <property type="entry name" value="LITHOSTATHINE"/>
    <property type="match status" value="1"/>
</dbReference>
<protein>
    <recommendedName>
        <fullName evidence="3">C-type lectin domain-containing protein</fullName>
    </recommendedName>
</protein>
<dbReference type="Gene3D" id="3.10.100.10">
    <property type="entry name" value="Mannose-Binding Protein A, subunit A"/>
    <property type="match status" value="1"/>
</dbReference>
<dbReference type="InterPro" id="IPR050801">
    <property type="entry name" value="Ca-Dep_Lectins_ImmuneDev"/>
</dbReference>
<evidence type="ECO:0000256" key="2">
    <source>
        <dbReference type="SAM" id="SignalP"/>
    </source>
</evidence>
<proteinExistence type="predicted"/>
<keyword evidence="2" id="KW-0732">Signal</keyword>
<dbReference type="RefSeq" id="XP_066930936.1">
    <property type="nucleotide sequence ID" value="XM_067074835.1"/>
</dbReference>
<evidence type="ECO:0000259" key="3">
    <source>
        <dbReference type="PROSITE" id="PS50041"/>
    </source>
</evidence>
<accession>A0A7M5VGZ6</accession>
<dbReference type="InterPro" id="IPR001304">
    <property type="entry name" value="C-type_lectin-like"/>
</dbReference>
<dbReference type="PROSITE" id="PS50041">
    <property type="entry name" value="C_TYPE_LECTIN_2"/>
    <property type="match status" value="1"/>
</dbReference>
<dbReference type="AlphaFoldDB" id="A0A7M5VGZ6"/>
<dbReference type="InterPro" id="IPR018378">
    <property type="entry name" value="C-type_lectin_CS"/>
</dbReference>
<dbReference type="InterPro" id="IPR016186">
    <property type="entry name" value="C-type_lectin-like/link_sf"/>
</dbReference>
<dbReference type="OrthoDB" id="441660at2759"/>
<feature type="signal peptide" evidence="2">
    <location>
        <begin position="1"/>
        <end position="19"/>
    </location>
</feature>
<organism evidence="4 5">
    <name type="scientific">Clytia hemisphaerica</name>
    <dbReference type="NCBI Taxonomy" id="252671"/>
    <lineage>
        <taxon>Eukaryota</taxon>
        <taxon>Metazoa</taxon>
        <taxon>Cnidaria</taxon>
        <taxon>Hydrozoa</taxon>
        <taxon>Hydroidolina</taxon>
        <taxon>Leptothecata</taxon>
        <taxon>Obeliida</taxon>
        <taxon>Clytiidae</taxon>
        <taxon>Clytia</taxon>
    </lineage>
</organism>
<dbReference type="Pfam" id="PF00059">
    <property type="entry name" value="Lectin_C"/>
    <property type="match status" value="1"/>
</dbReference>
<dbReference type="GeneID" id="136818494"/>
<evidence type="ECO:0000313" key="4">
    <source>
        <dbReference type="EnsemblMetazoa" id="CLYHEMP011339.1"/>
    </source>
</evidence>
<dbReference type="Proteomes" id="UP000594262">
    <property type="component" value="Unplaced"/>
</dbReference>
<sequence>MMKVASILVFLVVATSIEGYGDPVLLRVRSVNTVYTSTYLIKKTPLNMHAAKEACAKCGGFLATIDDLPEHHFLVNELQKLHIKSAWVGLNDKAYEKVFRWDGSNLPGFKKWCPHEPNNFGNAEDCVELIADKKCLNDLGCAHVRPYICEINQSKVTSDVTV</sequence>
<dbReference type="PROSITE" id="PS00615">
    <property type="entry name" value="C_TYPE_LECTIN_1"/>
    <property type="match status" value="1"/>
</dbReference>
<dbReference type="EnsemblMetazoa" id="CLYHEMT011339.1">
    <property type="protein sequence ID" value="CLYHEMP011339.1"/>
    <property type="gene ID" value="CLYHEMG011339"/>
</dbReference>
<feature type="domain" description="C-type lectin" evidence="3">
    <location>
        <begin position="34"/>
        <end position="150"/>
    </location>
</feature>
<reference evidence="4" key="1">
    <citation type="submission" date="2021-01" db="UniProtKB">
        <authorList>
            <consortium name="EnsemblMetazoa"/>
        </authorList>
    </citation>
    <scope>IDENTIFICATION</scope>
</reference>
<keyword evidence="1" id="KW-1015">Disulfide bond</keyword>
<dbReference type="CDD" id="cd00037">
    <property type="entry name" value="CLECT"/>
    <property type="match status" value="1"/>
</dbReference>
<name>A0A7M5VGZ6_9CNID</name>
<dbReference type="InterPro" id="IPR016187">
    <property type="entry name" value="CTDL_fold"/>
</dbReference>
<keyword evidence="5" id="KW-1185">Reference proteome</keyword>
<dbReference type="SUPFAM" id="SSF56436">
    <property type="entry name" value="C-type lectin-like"/>
    <property type="match status" value="1"/>
</dbReference>
<evidence type="ECO:0000256" key="1">
    <source>
        <dbReference type="ARBA" id="ARBA00023157"/>
    </source>
</evidence>
<dbReference type="SMART" id="SM00034">
    <property type="entry name" value="CLECT"/>
    <property type="match status" value="1"/>
</dbReference>
<dbReference type="PANTHER" id="PTHR22801:SF63">
    <property type="entry name" value="C-TYPE LECTIN DOMAIN-CONTAINING PROTEIN"/>
    <property type="match status" value="1"/>
</dbReference>
<evidence type="ECO:0000313" key="5">
    <source>
        <dbReference type="Proteomes" id="UP000594262"/>
    </source>
</evidence>